<keyword evidence="1" id="KW-0472">Membrane</keyword>
<feature type="transmembrane region" description="Helical" evidence="1">
    <location>
        <begin position="320"/>
        <end position="342"/>
    </location>
</feature>
<dbReference type="AlphaFoldDB" id="H5SRP1"/>
<accession>H5SRP1</accession>
<reference evidence="2" key="1">
    <citation type="journal article" date="2005" name="Environ. Microbiol.">
        <title>Genetic and functional properties of uncultivated thermophilic crenarchaeotes from a subsurface gold mine as revealed by analysis of genome fragments.</title>
        <authorList>
            <person name="Nunoura T."/>
            <person name="Hirayama H."/>
            <person name="Takami H."/>
            <person name="Oida H."/>
            <person name="Nishi S."/>
            <person name="Shimamura S."/>
            <person name="Suzuki Y."/>
            <person name="Inagaki F."/>
            <person name="Takai K."/>
            <person name="Nealson K.H."/>
            <person name="Horikoshi K."/>
        </authorList>
    </citation>
    <scope>NUCLEOTIDE SEQUENCE</scope>
</reference>
<name>H5SRP1_ACEAU</name>
<feature type="transmembrane region" description="Helical" evidence="1">
    <location>
        <begin position="296"/>
        <end position="314"/>
    </location>
</feature>
<dbReference type="InterPro" id="IPR043748">
    <property type="entry name" value="DUF5693"/>
</dbReference>
<dbReference type="Pfam" id="PF18949">
    <property type="entry name" value="DUF5693"/>
    <property type="match status" value="1"/>
</dbReference>
<feature type="transmembrane region" description="Helical" evidence="1">
    <location>
        <begin position="243"/>
        <end position="262"/>
    </location>
</feature>
<proteinExistence type="predicted"/>
<feature type="transmembrane region" description="Helical" evidence="1">
    <location>
        <begin position="493"/>
        <end position="510"/>
    </location>
</feature>
<dbReference type="EMBL" id="AP011801">
    <property type="protein sequence ID" value="BAL58758.1"/>
    <property type="molecule type" value="Genomic_DNA"/>
</dbReference>
<reference evidence="2" key="2">
    <citation type="journal article" date="2012" name="PLoS ONE">
        <title>A Deeply Branching Thermophilic Bacterium with an Ancient Acetyl-CoA Pathway Dominates a Subsurface Ecosystem.</title>
        <authorList>
            <person name="Takami H."/>
            <person name="Noguchi H."/>
            <person name="Takaki Y."/>
            <person name="Uchiyama I."/>
            <person name="Toyoda A."/>
            <person name="Nishi S."/>
            <person name="Chee G.-J."/>
            <person name="Arai W."/>
            <person name="Nunoura T."/>
            <person name="Itoh T."/>
            <person name="Hattori M."/>
            <person name="Takai K."/>
        </authorList>
    </citation>
    <scope>NUCLEOTIDE SEQUENCE</scope>
</reference>
<evidence type="ECO:0000256" key="1">
    <source>
        <dbReference type="SAM" id="Phobius"/>
    </source>
</evidence>
<feature type="transmembrane region" description="Helical" evidence="1">
    <location>
        <begin position="268"/>
        <end position="289"/>
    </location>
</feature>
<evidence type="ECO:0000313" key="2">
    <source>
        <dbReference type="EMBL" id="BAL58758.1"/>
    </source>
</evidence>
<feature type="transmembrane region" description="Helical" evidence="1">
    <location>
        <begin position="6"/>
        <end position="23"/>
    </location>
</feature>
<keyword evidence="1" id="KW-1133">Transmembrane helix</keyword>
<sequence>MVARYLLYGVLACALAISLWVGLRRMAWDAAYQTVGIVVPAQEIDSSLSDGELRDVLTSMRAQGVVGLSVEFSDFPEWNLERADSRDSVVRVLRAAQASHLKIVFVVDADRGEMPSLALRPDSVMLVSEHGSVVPSWIVTDFRDALLGIVEFSEPAALIQLYRWGWRNFVRVHAIKARELDRLGLEGTLARWERAVQERSIRLLWVTEHRKFPKYLEHLSRRIAQLGMKLGQPSAPVPFESSYWVYLVVGAGFVGLALLTLMSFSQRSISAILACGLIGSGALAALGAWDFARARQALALMIAALAPWFVMLVSKERYSGWKLLVAVSLGSSCAGLAVAALLSDLSYFLKINEFRGVKIALVAPSVLMVLSELWRWQEPDWGKLLVHLKRGAWLVPVLGFGALFFVLERSGNLPAIPVARWEEFLRERLEDWLTARPRFKEFLVGHPALMLWKNDHSFFQLGVLALGALGQASIINTFVHLHTPLALSLWRTANGLVLGILIGLGVRALLVRVERWRRRS</sequence>
<protein>
    <submittedName>
        <fullName evidence="2">Hypothetical conserved protein</fullName>
    </submittedName>
</protein>
<feature type="transmembrane region" description="Helical" evidence="1">
    <location>
        <begin position="458"/>
        <end position="481"/>
    </location>
</feature>
<keyword evidence="1" id="KW-0812">Transmembrane</keyword>
<organism evidence="2">
    <name type="scientific">Acetithermum autotrophicum</name>
    <dbReference type="NCBI Taxonomy" id="1446466"/>
    <lineage>
        <taxon>Bacteria</taxon>
        <taxon>Candidatus Bipolaricaulota</taxon>
        <taxon>Candidatus Acetithermum</taxon>
    </lineage>
</organism>
<gene>
    <name evidence="2" type="ORF">HGMM_OP2C306</name>
</gene>
<feature type="transmembrane region" description="Helical" evidence="1">
    <location>
        <begin position="391"/>
        <end position="407"/>
    </location>
</feature>